<sequence>MLKKDSERRATLHRILTEDQEKVVRNLMEALAQEKEINYCRTEGRVHFSIDNSQGAEEPKLKWEHITTLVSSLREFVRSTDRKIIATTLSKLKLELDFDSHGISQVQLVLFGFQDAVNKVLRNHNIKPHWMFALDNIIRKAVQTAITILVPELRPHFSLASESDAADQDDIEVEEDQDEQPQNQTIQQPCIVMEDAVATSGVSTLSSTVSHDSQAAQRTLSVQLGRLKLETNR</sequence>
<accession>A0A803XMC1</accession>
<dbReference type="InterPro" id="IPR046873">
    <property type="entry name" value="HisK-N-like"/>
</dbReference>
<dbReference type="InParanoid" id="A0A803XMC1"/>
<proteinExistence type="predicted"/>
<dbReference type="Pfam" id="PF20302">
    <property type="entry name" value="HisK-N-like"/>
    <property type="match status" value="1"/>
</dbReference>
<evidence type="ECO:0000256" key="1">
    <source>
        <dbReference type="SAM" id="MobiDB-lite"/>
    </source>
</evidence>
<feature type="compositionally biased region" description="Acidic residues" evidence="1">
    <location>
        <begin position="164"/>
        <end position="179"/>
    </location>
</feature>
<gene>
    <name evidence="3" type="primary">LOC104909730</name>
</gene>
<feature type="domain" description="MAP3K HisK-N-like globin" evidence="2">
    <location>
        <begin position="1"/>
        <end position="152"/>
    </location>
</feature>
<organism evidence="3 4">
    <name type="scientific">Meleagris gallopavo</name>
    <name type="common">Wild turkey</name>
    <dbReference type="NCBI Taxonomy" id="9103"/>
    <lineage>
        <taxon>Eukaryota</taxon>
        <taxon>Metazoa</taxon>
        <taxon>Chordata</taxon>
        <taxon>Craniata</taxon>
        <taxon>Vertebrata</taxon>
        <taxon>Euteleostomi</taxon>
        <taxon>Archelosauria</taxon>
        <taxon>Archosauria</taxon>
        <taxon>Dinosauria</taxon>
        <taxon>Saurischia</taxon>
        <taxon>Theropoda</taxon>
        <taxon>Coelurosauria</taxon>
        <taxon>Aves</taxon>
        <taxon>Neognathae</taxon>
        <taxon>Galloanserae</taxon>
        <taxon>Galliformes</taxon>
        <taxon>Phasianidae</taxon>
        <taxon>Meleagridinae</taxon>
        <taxon>Meleagris</taxon>
    </lineage>
</organism>
<dbReference type="GeneTree" id="ENSGT00940000159155"/>
<reference evidence="3" key="3">
    <citation type="submission" date="2025-09" db="UniProtKB">
        <authorList>
            <consortium name="Ensembl"/>
        </authorList>
    </citation>
    <scope>IDENTIFICATION</scope>
</reference>
<evidence type="ECO:0000313" key="4">
    <source>
        <dbReference type="Proteomes" id="UP000001645"/>
    </source>
</evidence>
<keyword evidence="4" id="KW-1185">Reference proteome</keyword>
<dbReference type="Proteomes" id="UP000001645">
    <property type="component" value="Chromosome 2"/>
</dbReference>
<dbReference type="AlphaFoldDB" id="A0A803XMC1"/>
<reference evidence="3" key="2">
    <citation type="submission" date="2025-08" db="UniProtKB">
        <authorList>
            <consortium name="Ensembl"/>
        </authorList>
    </citation>
    <scope>IDENTIFICATION</scope>
</reference>
<dbReference type="Ensembl" id="ENSMGAT00000021463.1">
    <property type="protein sequence ID" value="ENSMGAP00000020667.1"/>
    <property type="gene ID" value="ENSMGAG00000020128.1"/>
</dbReference>
<name>A0A803XMC1_MELGA</name>
<feature type="region of interest" description="Disordered" evidence="1">
    <location>
        <begin position="164"/>
        <end position="187"/>
    </location>
</feature>
<evidence type="ECO:0000259" key="2">
    <source>
        <dbReference type="Pfam" id="PF20302"/>
    </source>
</evidence>
<protein>
    <recommendedName>
        <fullName evidence="2">MAP3K HisK-N-like globin domain-containing protein</fullName>
    </recommendedName>
</protein>
<reference evidence="3 4" key="1">
    <citation type="journal article" date="2010" name="PLoS Biol.">
        <title>Multi-platform next-generation sequencing of the domestic turkey (Meleagris gallopavo): genome assembly and analysis.</title>
        <authorList>
            <person name="Dalloul R.A."/>
            <person name="Long J.A."/>
            <person name="Zimin A.V."/>
            <person name="Aslam L."/>
            <person name="Beal K."/>
            <person name="Blomberg L.A."/>
            <person name="Bouffard P."/>
            <person name="Burt D.W."/>
            <person name="Crasta O."/>
            <person name="Crooijmans R.P."/>
            <person name="Cooper K."/>
            <person name="Coulombe R.A."/>
            <person name="De S."/>
            <person name="Delany M.E."/>
            <person name="Dodgson J.B."/>
            <person name="Dong J.J."/>
            <person name="Evans C."/>
            <person name="Frederickson K.M."/>
            <person name="Flicek P."/>
            <person name="Florea L."/>
            <person name="Folkerts O."/>
            <person name="Groenen M.A."/>
            <person name="Harkins T.T."/>
            <person name="Herrero J."/>
            <person name="Hoffmann S."/>
            <person name="Megens H.J."/>
            <person name="Jiang A."/>
            <person name="de Jong P."/>
            <person name="Kaiser P."/>
            <person name="Kim H."/>
            <person name="Kim K.W."/>
            <person name="Kim S."/>
            <person name="Langenberger D."/>
            <person name="Lee M.K."/>
            <person name="Lee T."/>
            <person name="Mane S."/>
            <person name="Marcais G."/>
            <person name="Marz M."/>
            <person name="McElroy A.P."/>
            <person name="Modise T."/>
            <person name="Nefedov M."/>
            <person name="Notredame C."/>
            <person name="Paton I.R."/>
            <person name="Payne W.S."/>
            <person name="Pertea G."/>
            <person name="Prickett D."/>
            <person name="Puiu D."/>
            <person name="Qioa D."/>
            <person name="Raineri E."/>
            <person name="Ruffier M."/>
            <person name="Salzberg S.L."/>
            <person name="Schatz M.C."/>
            <person name="Scheuring C."/>
            <person name="Schmidt C.J."/>
            <person name="Schroeder S."/>
            <person name="Searle S.M."/>
            <person name="Smith E.J."/>
            <person name="Smith J."/>
            <person name="Sonstegard T.S."/>
            <person name="Stadler P.F."/>
            <person name="Tafer H."/>
            <person name="Tu Z.J."/>
            <person name="Van Tassell C.P."/>
            <person name="Vilella A.J."/>
            <person name="Williams K.P."/>
            <person name="Yorke J.A."/>
            <person name="Zhang L."/>
            <person name="Zhang H.B."/>
            <person name="Zhang X."/>
            <person name="Zhang Y."/>
            <person name="Reed K.M."/>
        </authorList>
    </citation>
    <scope>NUCLEOTIDE SEQUENCE [LARGE SCALE GENOMIC DNA]</scope>
</reference>
<evidence type="ECO:0000313" key="3">
    <source>
        <dbReference type="Ensembl" id="ENSMGAP00000020667.1"/>
    </source>
</evidence>